<protein>
    <submittedName>
        <fullName evidence="2">DUF2214 domain-containing protein</fullName>
    </submittedName>
</protein>
<keyword evidence="1" id="KW-0472">Membrane</keyword>
<dbReference type="OrthoDB" id="826511at2"/>
<accession>A0A364Y985</accession>
<name>A0A364Y985_9BACT</name>
<gene>
    <name evidence="2" type="ORF">DQQ10_02145</name>
</gene>
<dbReference type="Pfam" id="PF09980">
    <property type="entry name" value="DUF2214"/>
    <property type="match status" value="1"/>
</dbReference>
<dbReference type="InterPro" id="IPR018706">
    <property type="entry name" value="DUF2214_membrane"/>
</dbReference>
<evidence type="ECO:0000256" key="1">
    <source>
        <dbReference type="SAM" id="Phobius"/>
    </source>
</evidence>
<dbReference type="AlphaFoldDB" id="A0A364Y985"/>
<comment type="caution">
    <text evidence="2">The sequence shown here is derived from an EMBL/GenBank/DDBJ whole genome shotgun (WGS) entry which is preliminary data.</text>
</comment>
<keyword evidence="1" id="KW-1133">Transmembrane helix</keyword>
<organism evidence="2 3">
    <name type="scientific">Pseudochryseolinea flava</name>
    <dbReference type="NCBI Taxonomy" id="2059302"/>
    <lineage>
        <taxon>Bacteria</taxon>
        <taxon>Pseudomonadati</taxon>
        <taxon>Bacteroidota</taxon>
        <taxon>Cytophagia</taxon>
        <taxon>Cytophagales</taxon>
        <taxon>Fulvivirgaceae</taxon>
        <taxon>Pseudochryseolinea</taxon>
    </lineage>
</organism>
<feature type="transmembrane region" description="Helical" evidence="1">
    <location>
        <begin position="78"/>
        <end position="102"/>
    </location>
</feature>
<keyword evidence="3" id="KW-1185">Reference proteome</keyword>
<dbReference type="RefSeq" id="WP_112745143.1">
    <property type="nucleotide sequence ID" value="NZ_QMFY01000001.1"/>
</dbReference>
<keyword evidence="1" id="KW-0812">Transmembrane</keyword>
<evidence type="ECO:0000313" key="2">
    <source>
        <dbReference type="EMBL" id="RAW02929.1"/>
    </source>
</evidence>
<feature type="transmembrane region" description="Helical" evidence="1">
    <location>
        <begin position="46"/>
        <end position="66"/>
    </location>
</feature>
<dbReference type="EMBL" id="QMFY01000001">
    <property type="protein sequence ID" value="RAW02929.1"/>
    <property type="molecule type" value="Genomic_DNA"/>
</dbReference>
<evidence type="ECO:0000313" key="3">
    <source>
        <dbReference type="Proteomes" id="UP000251889"/>
    </source>
</evidence>
<feature type="transmembrane region" description="Helical" evidence="1">
    <location>
        <begin position="123"/>
        <end position="143"/>
    </location>
</feature>
<proteinExistence type="predicted"/>
<dbReference type="Proteomes" id="UP000251889">
    <property type="component" value="Unassembled WGS sequence"/>
</dbReference>
<feature type="transmembrane region" description="Helical" evidence="1">
    <location>
        <begin position="6"/>
        <end position="25"/>
    </location>
</feature>
<sequence length="149" mass="16612">MTTEIILRYLHFISIFTIVGTLTAEHLLLKKSLTRAEINKLSRIDAIYGVAALTLLGVGLTLWLGGFGKPSIYYTKNWIFHTKLTCFALVGFLSIYPTVFFIKNRKGDPTEVVAIPKAIVMMLRLELLLLVIIPLLAGLMAHGKGYFGK</sequence>
<reference evidence="2 3" key="1">
    <citation type="submission" date="2018-06" db="EMBL/GenBank/DDBJ databases">
        <title>Chryseolinea flavus sp. nov., a member of the phylum Bacteroidetes isolated from soil.</title>
        <authorList>
            <person name="Li Y."/>
            <person name="Wang J."/>
        </authorList>
    </citation>
    <scope>NUCLEOTIDE SEQUENCE [LARGE SCALE GENOMIC DNA]</scope>
    <source>
        <strain evidence="2 3">SDU1-6</strain>
    </source>
</reference>